<dbReference type="EMBL" id="JAIZAY010000001">
    <property type="protein sequence ID" value="KAJ8049608.1"/>
    <property type="molecule type" value="Genomic_DNA"/>
</dbReference>
<proteinExistence type="predicted"/>
<dbReference type="InterPro" id="IPR050158">
    <property type="entry name" value="Ubiquitin_ubiquitin-like"/>
</dbReference>
<dbReference type="Proteomes" id="UP001152320">
    <property type="component" value="Chromosome 1"/>
</dbReference>
<reference evidence="2" key="1">
    <citation type="submission" date="2021-10" db="EMBL/GenBank/DDBJ databases">
        <title>Tropical sea cucumber genome reveals ecological adaptation and Cuvierian tubules defense mechanism.</title>
        <authorList>
            <person name="Chen T."/>
        </authorList>
    </citation>
    <scope>NUCLEOTIDE SEQUENCE</scope>
    <source>
        <strain evidence="2">Nanhai2018</strain>
        <tissue evidence="2">Muscle</tissue>
    </source>
</reference>
<dbReference type="Gene3D" id="3.10.20.90">
    <property type="entry name" value="Phosphatidylinositol 3-kinase Catalytic Subunit, Chain A, domain 1"/>
    <property type="match status" value="1"/>
</dbReference>
<accession>A0A9Q1CQN5</accession>
<evidence type="ECO:0000313" key="2">
    <source>
        <dbReference type="EMBL" id="KAJ8049608.1"/>
    </source>
</evidence>
<keyword evidence="3" id="KW-1185">Reference proteome</keyword>
<protein>
    <submittedName>
        <fullName evidence="2">Polyubiquitin</fullName>
    </submittedName>
</protein>
<dbReference type="SUPFAM" id="SSF54236">
    <property type="entry name" value="Ubiquitin-like"/>
    <property type="match status" value="1"/>
</dbReference>
<dbReference type="AlphaFoldDB" id="A0A9Q1CQN5"/>
<dbReference type="InterPro" id="IPR019956">
    <property type="entry name" value="Ubiquitin_dom"/>
</dbReference>
<dbReference type="InterPro" id="IPR000626">
    <property type="entry name" value="Ubiquitin-like_dom"/>
</dbReference>
<comment type="caution">
    <text evidence="2">The sequence shown here is derived from an EMBL/GenBank/DDBJ whole genome shotgun (WGS) entry which is preliminary data.</text>
</comment>
<name>A0A9Q1CQN5_HOLLE</name>
<evidence type="ECO:0000259" key="1">
    <source>
        <dbReference type="PROSITE" id="PS50053"/>
    </source>
</evidence>
<sequence>MLRLSSPDYSPSLSDETQFFVENSNDEVMYIPIKAISTIENVVETQKMGSNFSTGHNSTSENGNYEKEGKLVLLSCSPLDDIEICVETFAGKILDFEINPGETIYNLKSKIQDKTGIVCEKQRLTFGGDVLQDGRIL</sequence>
<organism evidence="2 3">
    <name type="scientific">Holothuria leucospilota</name>
    <name type="common">Black long sea cucumber</name>
    <name type="synonym">Mertensiothuria leucospilota</name>
    <dbReference type="NCBI Taxonomy" id="206669"/>
    <lineage>
        <taxon>Eukaryota</taxon>
        <taxon>Metazoa</taxon>
        <taxon>Echinodermata</taxon>
        <taxon>Eleutherozoa</taxon>
        <taxon>Echinozoa</taxon>
        <taxon>Holothuroidea</taxon>
        <taxon>Aspidochirotacea</taxon>
        <taxon>Aspidochirotida</taxon>
        <taxon>Holothuriidae</taxon>
        <taxon>Holothuria</taxon>
    </lineage>
</organism>
<dbReference type="PROSITE" id="PS50053">
    <property type="entry name" value="UBIQUITIN_2"/>
    <property type="match status" value="1"/>
</dbReference>
<feature type="domain" description="Ubiquitin-like" evidence="1">
    <location>
        <begin position="82"/>
        <end position="137"/>
    </location>
</feature>
<dbReference type="OrthoDB" id="428577at2759"/>
<dbReference type="InterPro" id="IPR029071">
    <property type="entry name" value="Ubiquitin-like_domsf"/>
</dbReference>
<dbReference type="PANTHER" id="PTHR10666">
    <property type="entry name" value="UBIQUITIN"/>
    <property type="match status" value="1"/>
</dbReference>
<dbReference type="Pfam" id="PF00240">
    <property type="entry name" value="ubiquitin"/>
    <property type="match status" value="1"/>
</dbReference>
<gene>
    <name evidence="2" type="ORF">HOLleu_02420</name>
</gene>
<dbReference type="PRINTS" id="PR00348">
    <property type="entry name" value="UBIQUITIN"/>
</dbReference>
<evidence type="ECO:0000313" key="3">
    <source>
        <dbReference type="Proteomes" id="UP001152320"/>
    </source>
</evidence>